<feature type="transmembrane region" description="Helical" evidence="8">
    <location>
        <begin position="69"/>
        <end position="88"/>
    </location>
</feature>
<protein>
    <submittedName>
        <fullName evidence="10">Sodium:proton antiporter</fullName>
    </submittedName>
</protein>
<evidence type="ECO:0000256" key="6">
    <source>
        <dbReference type="ARBA" id="ARBA00022989"/>
    </source>
</evidence>
<keyword evidence="3" id="KW-0813">Transport</keyword>
<dbReference type="SUPFAM" id="SSF116726">
    <property type="entry name" value="TrkA C-terminal domain-like"/>
    <property type="match status" value="2"/>
</dbReference>
<evidence type="ECO:0000256" key="5">
    <source>
        <dbReference type="ARBA" id="ARBA00022692"/>
    </source>
</evidence>
<keyword evidence="11" id="KW-1185">Reference proteome</keyword>
<dbReference type="Gene3D" id="3.30.70.1450">
    <property type="entry name" value="Regulator of K+ conductance, C-terminal domain"/>
    <property type="match status" value="2"/>
</dbReference>
<keyword evidence="4" id="KW-0630">Potassium</keyword>
<evidence type="ECO:0000313" key="11">
    <source>
        <dbReference type="Proteomes" id="UP000029554"/>
    </source>
</evidence>
<dbReference type="GO" id="GO:0015297">
    <property type="term" value="F:antiporter activity"/>
    <property type="evidence" value="ECO:0007669"/>
    <property type="project" value="InterPro"/>
</dbReference>
<dbReference type="PANTHER" id="PTHR42751">
    <property type="entry name" value="SODIUM/HYDROGEN EXCHANGER FAMILY/TRKA DOMAIN PROTEIN"/>
    <property type="match status" value="1"/>
</dbReference>
<sequence>MPHFLAATNVHLPDLISDLGLILITAAIAVLLFRMLKQPLVLGYLVAGFLAGNQFDFFPTVKDIHSVEVWAEIGVIFLLFSLGLEFSFKKLMKVGGTASITAFTQIITMVVIGYFVGQLMDWNKMNSIFLGVILSISSTTIILKTFDELGVKSQKFAGNVIGSLIVQDIIAILMMVLLSTIAVSQQFSGMELVFSVLKLIFFLTIWFVVGIFFIPTLLKKAKHLLTDEMILIISLALCLLMVIFAANVGFSPALGAFIMGSIIAETTQAEHIEHLVKPVKDLFGAVFFVSVGMLINLDTLVEYAIPVAILTLVVIFGQSISSTIGALLSGQPLKQSIQTGMSLSQIGEFSFIIATLGTTLKVTSDFLYPIVVAVSAVTTFTTPFMVKFAVPFSGFIEKKLPKKWVKRIQLYSANTEEIKSKSNWQIVLKSYLIQVVIHSIIIVAIILLSSNFILPLVKGSKFGHIIAALITLVILSPFLWALSLRRVAVNEVSILMEEKKHQGPIIMLVLLRIALTLFYIGFILNTFFSSGVAAFAFLIAIGTYILFPKKLHAIYYKIEGHFISNFNDREIKKENKRQNTLSPWDGHMAEFEIARESNLAGKTLEELSIREQFGINIASIRRGDVLINIPIRTERLFPGDEISVIGTDDQVKEFKIYLDKNEIDVPEEVEQSDIILQKLELKNRVCIGKSIRESEIREKTHGIIVGIERNGKRILNPESHLILEDSDILWIAGERKKIAEFLKV</sequence>
<evidence type="ECO:0000256" key="8">
    <source>
        <dbReference type="SAM" id="Phobius"/>
    </source>
</evidence>
<feature type="transmembrane region" description="Helical" evidence="8">
    <location>
        <begin position="95"/>
        <end position="116"/>
    </location>
</feature>
<feature type="domain" description="RCK C-terminal" evidence="9">
    <location>
        <begin position="576"/>
        <end position="660"/>
    </location>
</feature>
<feature type="transmembrane region" description="Helical" evidence="8">
    <location>
        <begin position="303"/>
        <end position="328"/>
    </location>
</feature>
<feature type="transmembrane region" description="Helical" evidence="8">
    <location>
        <begin position="15"/>
        <end position="33"/>
    </location>
</feature>
<dbReference type="Pfam" id="PF00999">
    <property type="entry name" value="Na_H_Exchanger"/>
    <property type="match status" value="1"/>
</dbReference>
<dbReference type="PROSITE" id="PS51202">
    <property type="entry name" value="RCK_C"/>
    <property type="match status" value="2"/>
</dbReference>
<dbReference type="OrthoDB" id="9781411at2"/>
<dbReference type="EMBL" id="JRHH01000003">
    <property type="protein sequence ID" value="KGD68266.1"/>
    <property type="molecule type" value="Genomic_DNA"/>
</dbReference>
<dbReference type="InterPro" id="IPR036721">
    <property type="entry name" value="RCK_C_sf"/>
</dbReference>
<evidence type="ECO:0000256" key="7">
    <source>
        <dbReference type="ARBA" id="ARBA00023136"/>
    </source>
</evidence>
<gene>
    <name evidence="10" type="ORF">LG45_08235</name>
</gene>
<dbReference type="STRING" id="1453498.LG45_08235"/>
<keyword evidence="5 8" id="KW-0812">Transmembrane</keyword>
<comment type="similarity">
    <text evidence="2">Belongs to the monovalent cation:proton antiporter 2 (CPA2) transporter (TC 2.A.37) family.</text>
</comment>
<dbReference type="GO" id="GO:0008324">
    <property type="term" value="F:monoatomic cation transmembrane transporter activity"/>
    <property type="evidence" value="ECO:0007669"/>
    <property type="project" value="InterPro"/>
</dbReference>
<feature type="transmembrane region" description="Helical" evidence="8">
    <location>
        <begin position="230"/>
        <end position="250"/>
    </location>
</feature>
<dbReference type="GO" id="GO:1902600">
    <property type="term" value="P:proton transmembrane transport"/>
    <property type="evidence" value="ECO:0007669"/>
    <property type="project" value="InterPro"/>
</dbReference>
<dbReference type="Proteomes" id="UP000029554">
    <property type="component" value="Unassembled WGS sequence"/>
</dbReference>
<dbReference type="Gene3D" id="1.20.1530.20">
    <property type="match status" value="1"/>
</dbReference>
<evidence type="ECO:0000313" key="10">
    <source>
        <dbReference type="EMBL" id="KGD68266.1"/>
    </source>
</evidence>
<keyword evidence="6 8" id="KW-1133">Transmembrane helix</keyword>
<feature type="transmembrane region" description="Helical" evidence="8">
    <location>
        <begin position="530"/>
        <end position="547"/>
    </location>
</feature>
<evidence type="ECO:0000259" key="9">
    <source>
        <dbReference type="PROSITE" id="PS51202"/>
    </source>
</evidence>
<dbReference type="AlphaFoldDB" id="A0A095SUC9"/>
<feature type="domain" description="RCK C-terminal" evidence="9">
    <location>
        <begin position="664"/>
        <end position="744"/>
    </location>
</feature>
<feature type="transmembrane region" description="Helical" evidence="8">
    <location>
        <begin position="465"/>
        <end position="484"/>
    </location>
</feature>
<dbReference type="eggNOG" id="COG0490">
    <property type="taxonomic scope" value="Bacteria"/>
</dbReference>
<dbReference type="eggNOG" id="COG0475">
    <property type="taxonomic scope" value="Bacteria"/>
</dbReference>
<keyword evidence="4" id="KW-0633">Potassium transport</keyword>
<dbReference type="PANTHER" id="PTHR42751:SF3">
    <property type="entry name" value="SODIUM_GLUTAMATE SYMPORTER"/>
    <property type="match status" value="1"/>
</dbReference>
<comment type="subcellular location">
    <subcellularLocation>
        <location evidence="1">Membrane</location>
        <topology evidence="1">Multi-pass membrane protein</topology>
    </subcellularLocation>
</comment>
<feature type="transmembrane region" description="Helical" evidence="8">
    <location>
        <begin position="158"/>
        <end position="183"/>
    </location>
</feature>
<organism evidence="10 11">
    <name type="scientific">Flavobacterium aquatile LMG 4008 = ATCC 11947</name>
    <dbReference type="NCBI Taxonomy" id="1453498"/>
    <lineage>
        <taxon>Bacteria</taxon>
        <taxon>Pseudomonadati</taxon>
        <taxon>Bacteroidota</taxon>
        <taxon>Flavobacteriia</taxon>
        <taxon>Flavobacteriales</taxon>
        <taxon>Flavobacteriaceae</taxon>
        <taxon>Flavobacterium</taxon>
    </lineage>
</organism>
<comment type="caution">
    <text evidence="10">The sequence shown here is derived from an EMBL/GenBank/DDBJ whole genome shotgun (WGS) entry which is preliminary data.</text>
</comment>
<feature type="transmembrane region" description="Helical" evidence="8">
    <location>
        <begin position="505"/>
        <end position="524"/>
    </location>
</feature>
<dbReference type="Pfam" id="PF02080">
    <property type="entry name" value="TrkA_C"/>
    <property type="match status" value="2"/>
</dbReference>
<proteinExistence type="inferred from homology"/>
<feature type="transmembrane region" description="Helical" evidence="8">
    <location>
        <begin position="366"/>
        <end position="390"/>
    </location>
</feature>
<feature type="transmembrane region" description="Helical" evidence="8">
    <location>
        <begin position="128"/>
        <end position="146"/>
    </location>
</feature>
<accession>A0A095SUC9</accession>
<keyword evidence="7 8" id="KW-0472">Membrane</keyword>
<evidence type="ECO:0000256" key="3">
    <source>
        <dbReference type="ARBA" id="ARBA00022448"/>
    </source>
</evidence>
<dbReference type="InterPro" id="IPR038770">
    <property type="entry name" value="Na+/solute_symporter_sf"/>
</dbReference>
<feature type="transmembrane region" description="Helical" evidence="8">
    <location>
        <begin position="431"/>
        <end position="453"/>
    </location>
</feature>
<name>A0A095SUC9_9FLAO</name>
<keyword evidence="4" id="KW-0406">Ion transport</keyword>
<dbReference type="InterPro" id="IPR006153">
    <property type="entry name" value="Cation/H_exchanger_TM"/>
</dbReference>
<reference evidence="10 11" key="1">
    <citation type="submission" date="2014-09" db="EMBL/GenBank/DDBJ databases">
        <title>Whole Genome Shotgun of Flavobacterium aquatile LMG 4008.</title>
        <authorList>
            <person name="Gale A.N."/>
            <person name="Pipes S.E."/>
            <person name="Newman J.D."/>
        </authorList>
    </citation>
    <scope>NUCLEOTIDE SEQUENCE [LARGE SCALE GENOMIC DNA]</scope>
    <source>
        <strain evidence="10 11">LMG 4008</strain>
    </source>
</reference>
<evidence type="ECO:0000256" key="4">
    <source>
        <dbReference type="ARBA" id="ARBA00022538"/>
    </source>
</evidence>
<feature type="transmembrane region" description="Helical" evidence="8">
    <location>
        <begin position="40"/>
        <end position="57"/>
    </location>
</feature>
<dbReference type="GO" id="GO:0016020">
    <property type="term" value="C:membrane"/>
    <property type="evidence" value="ECO:0007669"/>
    <property type="project" value="UniProtKB-SubCell"/>
</dbReference>
<dbReference type="GO" id="GO:0006813">
    <property type="term" value="P:potassium ion transport"/>
    <property type="evidence" value="ECO:0007669"/>
    <property type="project" value="UniProtKB-KW"/>
</dbReference>
<dbReference type="RefSeq" id="WP_035125964.1">
    <property type="nucleotide sequence ID" value="NZ_JRHH01000003.1"/>
</dbReference>
<feature type="transmembrane region" description="Helical" evidence="8">
    <location>
        <begin position="195"/>
        <end position="218"/>
    </location>
</feature>
<evidence type="ECO:0000256" key="1">
    <source>
        <dbReference type="ARBA" id="ARBA00004141"/>
    </source>
</evidence>
<evidence type="ECO:0000256" key="2">
    <source>
        <dbReference type="ARBA" id="ARBA00005551"/>
    </source>
</evidence>
<dbReference type="InterPro" id="IPR006037">
    <property type="entry name" value="RCK_C"/>
</dbReference>